<protein>
    <recommendedName>
        <fullName evidence="3">Reverse transcriptase domain-containing protein</fullName>
    </recommendedName>
</protein>
<dbReference type="PANTHER" id="PTHR37984">
    <property type="entry name" value="PROTEIN CBG26694"/>
    <property type="match status" value="1"/>
</dbReference>
<dbReference type="PROSITE" id="PS50878">
    <property type="entry name" value="RT_POL"/>
    <property type="match status" value="1"/>
</dbReference>
<name>A0A8S3UYT7_MYTED</name>
<dbReference type="GO" id="GO:0003824">
    <property type="term" value="F:catalytic activity"/>
    <property type="evidence" value="ECO:0007669"/>
    <property type="project" value="UniProtKB-KW"/>
</dbReference>
<proteinExistence type="predicted"/>
<evidence type="ECO:0000256" key="2">
    <source>
        <dbReference type="SAM" id="MobiDB-lite"/>
    </source>
</evidence>
<dbReference type="EMBL" id="CAJPWZ010003063">
    <property type="protein sequence ID" value="CAG2250749.1"/>
    <property type="molecule type" value="Genomic_DNA"/>
</dbReference>
<dbReference type="Gene3D" id="1.10.340.70">
    <property type="match status" value="1"/>
</dbReference>
<dbReference type="FunFam" id="3.30.70.270:FF:000003">
    <property type="entry name" value="Transposon Ty3-G Gag-Pol polyprotein"/>
    <property type="match status" value="1"/>
</dbReference>
<reference evidence="4" key="1">
    <citation type="submission" date="2021-03" db="EMBL/GenBank/DDBJ databases">
        <authorList>
            <person name="Bekaert M."/>
        </authorList>
    </citation>
    <scope>NUCLEOTIDE SEQUENCE</scope>
</reference>
<dbReference type="InterPro" id="IPR000477">
    <property type="entry name" value="RT_dom"/>
</dbReference>
<dbReference type="CDD" id="cd01647">
    <property type="entry name" value="RT_LTR"/>
    <property type="match status" value="1"/>
</dbReference>
<dbReference type="Pfam" id="PF17919">
    <property type="entry name" value="RT_RNaseH_2"/>
    <property type="match status" value="1"/>
</dbReference>
<dbReference type="Pfam" id="PF17921">
    <property type="entry name" value="Integrase_H2C2"/>
    <property type="match status" value="1"/>
</dbReference>
<dbReference type="PANTHER" id="PTHR37984:SF5">
    <property type="entry name" value="PROTEIN NYNRIN-LIKE"/>
    <property type="match status" value="1"/>
</dbReference>
<dbReference type="CDD" id="cd09274">
    <property type="entry name" value="RNase_HI_RT_Ty3"/>
    <property type="match status" value="1"/>
</dbReference>
<dbReference type="InterPro" id="IPR043128">
    <property type="entry name" value="Rev_trsase/Diguanyl_cyclase"/>
</dbReference>
<gene>
    <name evidence="4" type="ORF">MEDL_62438</name>
</gene>
<dbReference type="InterPro" id="IPR041588">
    <property type="entry name" value="Integrase_H2C2"/>
</dbReference>
<dbReference type="InterPro" id="IPR043502">
    <property type="entry name" value="DNA/RNA_pol_sf"/>
</dbReference>
<feature type="domain" description="Reverse transcriptase" evidence="3">
    <location>
        <begin position="285"/>
        <end position="474"/>
    </location>
</feature>
<dbReference type="Gene3D" id="3.10.10.10">
    <property type="entry name" value="HIV Type 1 Reverse Transcriptase, subunit A, domain 1"/>
    <property type="match status" value="1"/>
</dbReference>
<comment type="caution">
    <text evidence="4">The sequence shown here is derived from an EMBL/GenBank/DDBJ whole genome shotgun (WGS) entry which is preliminary data.</text>
</comment>
<dbReference type="Pfam" id="PF00078">
    <property type="entry name" value="RVT_1"/>
    <property type="match status" value="1"/>
</dbReference>
<dbReference type="InterPro" id="IPR041577">
    <property type="entry name" value="RT_RNaseH_2"/>
</dbReference>
<evidence type="ECO:0000313" key="4">
    <source>
        <dbReference type="EMBL" id="CAG2250749.1"/>
    </source>
</evidence>
<dbReference type="FunFam" id="3.30.70.270:FF:000026">
    <property type="entry name" value="Transposon Ty3-G Gag-Pol polyprotein"/>
    <property type="match status" value="1"/>
</dbReference>
<dbReference type="InterPro" id="IPR050951">
    <property type="entry name" value="Retrovirus_Pol_polyprotein"/>
</dbReference>
<dbReference type="OrthoDB" id="6169702at2759"/>
<evidence type="ECO:0000259" key="3">
    <source>
        <dbReference type="PROSITE" id="PS50878"/>
    </source>
</evidence>
<dbReference type="FunFam" id="1.10.340.70:FF:000001">
    <property type="entry name" value="Retrovirus-related Pol polyprotein from transposon gypsy-like Protein"/>
    <property type="match status" value="1"/>
</dbReference>
<keyword evidence="1" id="KW-0511">Multifunctional enzyme</keyword>
<dbReference type="AlphaFoldDB" id="A0A8S3UYT7"/>
<accession>A0A8S3UYT7</accession>
<dbReference type="Proteomes" id="UP000683360">
    <property type="component" value="Unassembled WGS sequence"/>
</dbReference>
<evidence type="ECO:0000313" key="5">
    <source>
        <dbReference type="Proteomes" id="UP000683360"/>
    </source>
</evidence>
<feature type="region of interest" description="Disordered" evidence="2">
    <location>
        <begin position="758"/>
        <end position="777"/>
    </location>
</feature>
<sequence length="937" mass="106680">MPPDMQNALASAKMAEAYGYRKHDDSVNAAGFFKNKSHDNRRTADDRNSGVTNLRKANSGVKRVRTDYLMKNNVVLDFSKMSCQLNTANVQTHKRLSLEPNTETIVWARVPNYITLGLQGVCSKSKFSCSKGLLVAKSVVTVPYNRKVPVKLLNPTSENVVIPKGRTIAEFSVLNNEYECASFSDTIPEVQHVDVSETIDSPHSEFTCSKPDYSKVKSLFTLPENLQETESDKLACLLHDNLDLFVTEDNPNLGFTRVVEHKILLKPDAREILREHLDNLLKQGIIAPVSETEDLLITSPIVLVTKRSKNSGKPCAQDFRFCCDFRFLNSQTREFKYSIPDLQELTESFSEVIPNFISSIDLSSGFFQMGLSNDSSQYTAFNTCFFTYKFSRLPMGLKTAPNTFQMLMDKVLHGLKFKSCLCYLDDVLIFSDTFEKHLSDLKEVFQRFRAAGLKLGPKKCSFAASSCIFLGHLISKDGIRPPPDRVKAISDYPRPKNIKELRRLLGLFNWFRKFIPNYSALVFPLTRLLKKEQIFTWRSEQETAFTDLKHKLVNSDILSFPKFDLTFRLSVDTSARGIGYMLYQLDPDDETQKPRIIRFGSKSLSPWQQSYGPTKLELLGMVVSILDCADYLRGNSFIAECDHQALKPLYQKQFKGAIYERWMSILQQFSFEIVYKKADDMQVPDALSRCENSKAEVVESPVEDDPFFPFVEDVCGKVKLPNGQNFSELIASKVADVQAVHLTDNAYDADTLISDPYDADTDESDDNIRKKSVRKMSKQRRTMYKSDTGIVDKTLTTSVFENLSISTEKIKQLQRQDITLTKIIDYLENDTLPESQKEARRVLLKSSDYALIDKVLFHSRIAKAKRNKMMDHYQIVIPEALINTVLKVVHDSPLGGHCGINNTLDRAKEHFFFPRMGKIIPDYVQSCHLCQIRKVSN</sequence>
<keyword evidence="5" id="KW-1185">Reference proteome</keyword>
<dbReference type="Gene3D" id="3.30.70.270">
    <property type="match status" value="2"/>
</dbReference>
<evidence type="ECO:0000256" key="1">
    <source>
        <dbReference type="ARBA" id="ARBA00023268"/>
    </source>
</evidence>
<organism evidence="4 5">
    <name type="scientific">Mytilus edulis</name>
    <name type="common">Blue mussel</name>
    <dbReference type="NCBI Taxonomy" id="6550"/>
    <lineage>
        <taxon>Eukaryota</taxon>
        <taxon>Metazoa</taxon>
        <taxon>Spiralia</taxon>
        <taxon>Lophotrochozoa</taxon>
        <taxon>Mollusca</taxon>
        <taxon>Bivalvia</taxon>
        <taxon>Autobranchia</taxon>
        <taxon>Pteriomorphia</taxon>
        <taxon>Mytilida</taxon>
        <taxon>Mytiloidea</taxon>
        <taxon>Mytilidae</taxon>
        <taxon>Mytilinae</taxon>
        <taxon>Mytilus</taxon>
    </lineage>
</organism>
<dbReference type="SUPFAM" id="SSF56672">
    <property type="entry name" value="DNA/RNA polymerases"/>
    <property type="match status" value="1"/>
</dbReference>